<reference evidence="18" key="1">
    <citation type="submission" date="2022-07" db="EMBL/GenBank/DDBJ databases">
        <title>The genome of Lyophyllum shimeji provides insight into the initial evolution of ectomycorrhizal fungal genome.</title>
        <authorList>
            <person name="Kobayashi Y."/>
            <person name="Shibata T."/>
            <person name="Hirakawa H."/>
            <person name="Shigenobu S."/>
            <person name="Nishiyama T."/>
            <person name="Yamada A."/>
            <person name="Hasebe M."/>
            <person name="Kawaguchi M."/>
        </authorList>
    </citation>
    <scope>NUCLEOTIDE SEQUENCE</scope>
    <source>
        <strain evidence="18">AT787</strain>
    </source>
</reference>
<dbReference type="AlphaFoldDB" id="A0A9P3UNI1"/>
<name>A0A9P3UNI1_LYOSH</name>
<proteinExistence type="predicted"/>
<dbReference type="InterPro" id="IPR027417">
    <property type="entry name" value="P-loop_NTPase"/>
</dbReference>
<keyword evidence="8" id="KW-0547">Nucleotide-binding</keyword>
<evidence type="ECO:0000313" key="19">
    <source>
        <dbReference type="Proteomes" id="UP001063166"/>
    </source>
</evidence>
<evidence type="ECO:0000256" key="15">
    <source>
        <dbReference type="ARBA" id="ARBA00023136"/>
    </source>
</evidence>
<dbReference type="OrthoDB" id="8954335at2759"/>
<gene>
    <name evidence="18" type="ORF">LshimejAT787_0702080</name>
</gene>
<comment type="cofactor">
    <cofactor evidence="1">
        <name>Mg(2+)</name>
        <dbReference type="ChEBI" id="CHEBI:18420"/>
    </cofactor>
</comment>
<keyword evidence="5" id="KW-0934">Plastid</keyword>
<organism evidence="18 19">
    <name type="scientific">Lyophyllum shimeji</name>
    <name type="common">Hon-shimeji</name>
    <name type="synonym">Tricholoma shimeji</name>
    <dbReference type="NCBI Taxonomy" id="47721"/>
    <lineage>
        <taxon>Eukaryota</taxon>
        <taxon>Fungi</taxon>
        <taxon>Dikarya</taxon>
        <taxon>Basidiomycota</taxon>
        <taxon>Agaricomycotina</taxon>
        <taxon>Agaricomycetes</taxon>
        <taxon>Agaricomycetidae</taxon>
        <taxon>Agaricales</taxon>
        <taxon>Tricholomatineae</taxon>
        <taxon>Lyophyllaceae</taxon>
        <taxon>Lyophyllum</taxon>
    </lineage>
</organism>
<dbReference type="PANTHER" id="PTHR10903">
    <property type="entry name" value="GTPASE, IMAP FAMILY MEMBER-RELATED"/>
    <property type="match status" value="1"/>
</dbReference>
<protein>
    <submittedName>
        <fullName evidence="18">50S ribosome-binding GTPase</fullName>
    </submittedName>
</protein>
<keyword evidence="10" id="KW-1002">Plastid outer membrane</keyword>
<evidence type="ECO:0000256" key="13">
    <source>
        <dbReference type="ARBA" id="ARBA00022989"/>
    </source>
</evidence>
<evidence type="ECO:0000256" key="1">
    <source>
        <dbReference type="ARBA" id="ARBA00001946"/>
    </source>
</evidence>
<evidence type="ECO:0000256" key="4">
    <source>
        <dbReference type="ARBA" id="ARBA00022528"/>
    </source>
</evidence>
<comment type="caution">
    <text evidence="18">The sequence shown here is derived from an EMBL/GenBank/DDBJ whole genome shotgun (WGS) entry which is preliminary data.</text>
</comment>
<evidence type="ECO:0000256" key="8">
    <source>
        <dbReference type="ARBA" id="ARBA00022741"/>
    </source>
</evidence>
<evidence type="ECO:0000256" key="14">
    <source>
        <dbReference type="ARBA" id="ARBA00023134"/>
    </source>
</evidence>
<keyword evidence="12" id="KW-0653">Protein transport</keyword>
<keyword evidence="3" id="KW-0813">Transport</keyword>
<dbReference type="Proteomes" id="UP001063166">
    <property type="component" value="Unassembled WGS sequence"/>
</dbReference>
<evidence type="ECO:0000256" key="12">
    <source>
        <dbReference type="ARBA" id="ARBA00022927"/>
    </source>
</evidence>
<evidence type="ECO:0000256" key="2">
    <source>
        <dbReference type="ARBA" id="ARBA00004167"/>
    </source>
</evidence>
<dbReference type="InterPro" id="IPR006703">
    <property type="entry name" value="G_AIG1"/>
</dbReference>
<evidence type="ECO:0000256" key="16">
    <source>
        <dbReference type="ARBA" id="ARBA00024013"/>
    </source>
</evidence>
<keyword evidence="6" id="KW-0812">Transmembrane</keyword>
<dbReference type="GO" id="GO:0016020">
    <property type="term" value="C:membrane"/>
    <property type="evidence" value="ECO:0007669"/>
    <property type="project" value="UniProtKB-SubCell"/>
</dbReference>
<evidence type="ECO:0000256" key="7">
    <source>
        <dbReference type="ARBA" id="ARBA00022723"/>
    </source>
</evidence>
<evidence type="ECO:0000256" key="9">
    <source>
        <dbReference type="ARBA" id="ARBA00022801"/>
    </source>
</evidence>
<keyword evidence="14" id="KW-0342">GTP-binding</keyword>
<feature type="domain" description="AIG1-type G" evidence="17">
    <location>
        <begin position="28"/>
        <end position="167"/>
    </location>
</feature>
<sequence length="258" mass="28799">MAHSQQQSHNTVATDGYSEDGGKEDLVILVMGATGAGKSTFINTVLGQRDRMPVGRGLTSGTANIDYGVIKLSGRRVFMVDTPGFDDTYRSDVEILQQIADWLAGSYHRGLRDGNIIYLHDVSQDRLTAADRKSLQMVKHLCGNAAWAKVVLGTTKWDRFASEKERDKALKREEELKDKEWKSMIANGSQVHKFEGTPGSALRFINSFLHRYGTAPATILQIQQELAIDRKSFLKTRAGKFAAAHEPKPWWRTSCTIQ</sequence>
<keyword evidence="11" id="KW-0460">Magnesium</keyword>
<evidence type="ECO:0000256" key="6">
    <source>
        <dbReference type="ARBA" id="ARBA00022692"/>
    </source>
</evidence>
<dbReference type="EMBL" id="BRPK01000007">
    <property type="protein sequence ID" value="GLB39698.1"/>
    <property type="molecule type" value="Genomic_DNA"/>
</dbReference>
<dbReference type="SUPFAM" id="SSF52540">
    <property type="entry name" value="P-loop containing nucleoside triphosphate hydrolases"/>
    <property type="match status" value="1"/>
</dbReference>
<dbReference type="GO" id="GO:0046872">
    <property type="term" value="F:metal ion binding"/>
    <property type="evidence" value="ECO:0007669"/>
    <property type="project" value="UniProtKB-KW"/>
</dbReference>
<keyword evidence="7" id="KW-0479">Metal-binding</keyword>
<evidence type="ECO:0000256" key="10">
    <source>
        <dbReference type="ARBA" id="ARBA00022805"/>
    </source>
</evidence>
<evidence type="ECO:0000259" key="17">
    <source>
        <dbReference type="Pfam" id="PF04548"/>
    </source>
</evidence>
<evidence type="ECO:0000313" key="18">
    <source>
        <dbReference type="EMBL" id="GLB39698.1"/>
    </source>
</evidence>
<evidence type="ECO:0000256" key="5">
    <source>
        <dbReference type="ARBA" id="ARBA00022640"/>
    </source>
</evidence>
<comment type="subcellular location">
    <subcellularLocation>
        <location evidence="2">Membrane</location>
        <topology evidence="2">Single-pass membrane protein</topology>
    </subcellularLocation>
    <subcellularLocation>
        <location evidence="16">Plastid</location>
        <location evidence="16">Chloroplast outer membrane</location>
    </subcellularLocation>
</comment>
<dbReference type="Pfam" id="PF04548">
    <property type="entry name" value="AIG1"/>
    <property type="match status" value="1"/>
</dbReference>
<keyword evidence="13" id="KW-1133">Transmembrane helix</keyword>
<dbReference type="InterPro" id="IPR045058">
    <property type="entry name" value="GIMA/IAN/Toc"/>
</dbReference>
<dbReference type="Gene3D" id="3.40.50.300">
    <property type="entry name" value="P-loop containing nucleotide triphosphate hydrolases"/>
    <property type="match status" value="1"/>
</dbReference>
<dbReference type="GO" id="GO:0015031">
    <property type="term" value="P:protein transport"/>
    <property type="evidence" value="ECO:0007669"/>
    <property type="project" value="UniProtKB-KW"/>
</dbReference>
<dbReference type="GO" id="GO:0016787">
    <property type="term" value="F:hydrolase activity"/>
    <property type="evidence" value="ECO:0007669"/>
    <property type="project" value="UniProtKB-KW"/>
</dbReference>
<evidence type="ECO:0000256" key="11">
    <source>
        <dbReference type="ARBA" id="ARBA00022842"/>
    </source>
</evidence>
<keyword evidence="19" id="KW-1185">Reference proteome</keyword>
<keyword evidence="15" id="KW-0472">Membrane</keyword>
<dbReference type="GO" id="GO:0005525">
    <property type="term" value="F:GTP binding"/>
    <property type="evidence" value="ECO:0007669"/>
    <property type="project" value="UniProtKB-KW"/>
</dbReference>
<keyword evidence="4" id="KW-0150">Chloroplast</keyword>
<evidence type="ECO:0000256" key="3">
    <source>
        <dbReference type="ARBA" id="ARBA00022448"/>
    </source>
</evidence>
<keyword evidence="9" id="KW-0378">Hydrolase</keyword>
<accession>A0A9P3UNI1</accession>
<dbReference type="PANTHER" id="PTHR10903:SF135">
    <property type="entry name" value="TRANSLOCASE OF CHLOROPLAST 120, CHLOROPLASTIC-RELATED"/>
    <property type="match status" value="1"/>
</dbReference>